<evidence type="ECO:0000259" key="3">
    <source>
        <dbReference type="Pfam" id="PF09118"/>
    </source>
</evidence>
<dbReference type="SUPFAM" id="SSF81296">
    <property type="entry name" value="E set domains"/>
    <property type="match status" value="1"/>
</dbReference>
<dbReference type="InterPro" id="IPR037293">
    <property type="entry name" value="Gal_Oxidase_central_sf"/>
</dbReference>
<proteinExistence type="predicted"/>
<dbReference type="CDD" id="cd02851">
    <property type="entry name" value="E_set_GO_C"/>
    <property type="match status" value="1"/>
</dbReference>
<dbReference type="PANTHER" id="PTHR32208">
    <property type="entry name" value="SECRETED PROTEIN-RELATED"/>
    <property type="match status" value="1"/>
</dbReference>
<dbReference type="InterPro" id="IPR011043">
    <property type="entry name" value="Gal_Oxase/kelch_b-propeller"/>
</dbReference>
<accession>A0AAN6XV09</accession>
<dbReference type="EMBL" id="MU858297">
    <property type="protein sequence ID" value="KAK4207409.1"/>
    <property type="molecule type" value="Genomic_DNA"/>
</dbReference>
<evidence type="ECO:0000259" key="2">
    <source>
        <dbReference type="Pfam" id="PF07250"/>
    </source>
</evidence>
<reference evidence="4" key="2">
    <citation type="submission" date="2023-05" db="EMBL/GenBank/DDBJ databases">
        <authorList>
            <consortium name="Lawrence Berkeley National Laboratory"/>
            <person name="Steindorff A."/>
            <person name="Hensen N."/>
            <person name="Bonometti L."/>
            <person name="Westerberg I."/>
            <person name="Brannstrom I.O."/>
            <person name="Guillou S."/>
            <person name="Cros-Aarteil S."/>
            <person name="Calhoun S."/>
            <person name="Haridas S."/>
            <person name="Kuo A."/>
            <person name="Mondo S."/>
            <person name="Pangilinan J."/>
            <person name="Riley R."/>
            <person name="Labutti K."/>
            <person name="Andreopoulos B."/>
            <person name="Lipzen A."/>
            <person name="Chen C."/>
            <person name="Yanf M."/>
            <person name="Daum C."/>
            <person name="Ng V."/>
            <person name="Clum A."/>
            <person name="Ohm R."/>
            <person name="Martin F."/>
            <person name="Silar P."/>
            <person name="Natvig D."/>
            <person name="Lalanne C."/>
            <person name="Gautier V."/>
            <person name="Ament-Velasquez S.L."/>
            <person name="Kruys A."/>
            <person name="Hutchinson M.I."/>
            <person name="Powell A.J."/>
            <person name="Barry K."/>
            <person name="Miller A.N."/>
            <person name="Grigoriev I.V."/>
            <person name="Debuchy R."/>
            <person name="Gladieux P."/>
            <person name="Thoren M.H."/>
            <person name="Johannesson H."/>
        </authorList>
    </citation>
    <scope>NUCLEOTIDE SEQUENCE</scope>
    <source>
        <strain evidence="4">PSN293</strain>
    </source>
</reference>
<reference evidence="4" key="1">
    <citation type="journal article" date="2023" name="Mol. Phylogenet. Evol.">
        <title>Genome-scale phylogeny and comparative genomics of the fungal order Sordariales.</title>
        <authorList>
            <person name="Hensen N."/>
            <person name="Bonometti L."/>
            <person name="Westerberg I."/>
            <person name="Brannstrom I.O."/>
            <person name="Guillou S."/>
            <person name="Cros-Aarteil S."/>
            <person name="Calhoun S."/>
            <person name="Haridas S."/>
            <person name="Kuo A."/>
            <person name="Mondo S."/>
            <person name="Pangilinan J."/>
            <person name="Riley R."/>
            <person name="LaButti K."/>
            <person name="Andreopoulos B."/>
            <person name="Lipzen A."/>
            <person name="Chen C."/>
            <person name="Yan M."/>
            <person name="Daum C."/>
            <person name="Ng V."/>
            <person name="Clum A."/>
            <person name="Steindorff A."/>
            <person name="Ohm R.A."/>
            <person name="Martin F."/>
            <person name="Silar P."/>
            <person name="Natvig D.O."/>
            <person name="Lalanne C."/>
            <person name="Gautier V."/>
            <person name="Ament-Velasquez S.L."/>
            <person name="Kruys A."/>
            <person name="Hutchinson M.I."/>
            <person name="Powell A.J."/>
            <person name="Barry K."/>
            <person name="Miller A.N."/>
            <person name="Grigoriev I.V."/>
            <person name="Debuchy R."/>
            <person name="Gladieux P."/>
            <person name="Hiltunen Thoren M."/>
            <person name="Johannesson H."/>
        </authorList>
    </citation>
    <scope>NUCLEOTIDE SEQUENCE</scope>
    <source>
        <strain evidence="4">PSN293</strain>
    </source>
</reference>
<comment type="caution">
    <text evidence="4">The sequence shown here is derived from an EMBL/GenBank/DDBJ whole genome shotgun (WGS) entry which is preliminary data.</text>
</comment>
<feature type="domain" description="Glyoxal oxidase N-terminal" evidence="2">
    <location>
        <begin position="289"/>
        <end position="388"/>
    </location>
</feature>
<dbReference type="InterPro" id="IPR013783">
    <property type="entry name" value="Ig-like_fold"/>
</dbReference>
<dbReference type="AlphaFoldDB" id="A0AAN6XV09"/>
<gene>
    <name evidence="4" type="ORF">QBC37DRAFT_433488</name>
</gene>
<sequence length="770" mass="84072">MAAEVVGRWSDPIILSNVAVHITLLPNGKVLHWGRRVNPKAPPRNANELTDMDSLNETWTRAFVWDPVGRGTIPTANAPLGVEGQTINIFCAGHAFQADGTLFIAGGHIIQDGHGIDASCTYSYKTNTFITRPRMNLGRWYPSVVTMPDGRLLVTSGSFNGGYEINNISQVWDPAANAWSEVADPRSQVADAGRILDLYPRIHLTPQGRCIMIGPQARTVWFDLKDPTTGADIQTPVKDQAVLGRWTDANLQREAHFRDYCPSVMYEPGKLMYIGGGLGGNDSGAPTNDVEYLDITSGNPQWTKSPAANMIHRRRHFNATILPDGSVFVNGGSQGAGFSNHNDPMKIAELWNPATKTFTEMAPEMFSRCYHGTALLLPDGTVISAGSGEYGGCGPSENHLEAQIFEPPYLFRGGAPRPEILTFPEEISYANQFTISIFAANKDIDKVTWIRLGSVTHCRNMTQSFMRLNFTQDQVGTTLTITAPGNSSICVPGHYLLFAVDTRGVPSIGKIIRISNEGRPAAVPAGPPPIPSIFAKMAAAITTPAPRTVQPTLSEQAEQLRISQNRPPVVVAVTPACPYGLGPCWGGAYDALSRISDVEVVSPVPNQPDSLAFVYIKRDKMGKPAVMLPDVDKWRKELSETVNASYEMRGIEVTLKGKATLKGPVKNREGLKFTVKEDHTGGDEVVVRLAPFEQKSQLKWDVESQAPKMVTDVERSAYGKLMNRVTRVWGDGGLDVRVSGTLQKQGDPAGGFAIDVREFEVLRGSYIPWF</sequence>
<dbReference type="Pfam" id="PF09118">
    <property type="entry name" value="GO-like_E_set"/>
    <property type="match status" value="1"/>
</dbReference>
<dbReference type="InterPro" id="IPR014756">
    <property type="entry name" value="Ig_E-set"/>
</dbReference>
<dbReference type="SUPFAM" id="SSF50965">
    <property type="entry name" value="Galactose oxidase, central domain"/>
    <property type="match status" value="1"/>
</dbReference>
<evidence type="ECO:0000313" key="4">
    <source>
        <dbReference type="EMBL" id="KAK4207409.1"/>
    </source>
</evidence>
<dbReference type="Gene3D" id="2.130.10.80">
    <property type="entry name" value="Galactose oxidase/kelch, beta-propeller"/>
    <property type="match status" value="1"/>
</dbReference>
<dbReference type="SMART" id="SM00612">
    <property type="entry name" value="Kelch"/>
    <property type="match status" value="3"/>
</dbReference>
<dbReference type="Pfam" id="PF07250">
    <property type="entry name" value="Glyoxal_oxid_N"/>
    <property type="match status" value="1"/>
</dbReference>
<dbReference type="InterPro" id="IPR015202">
    <property type="entry name" value="GO-like_E_set"/>
</dbReference>
<dbReference type="InterPro" id="IPR006652">
    <property type="entry name" value="Kelch_1"/>
</dbReference>
<feature type="domain" description="Galactose oxidase-like Early set" evidence="3">
    <location>
        <begin position="417"/>
        <end position="514"/>
    </location>
</feature>
<dbReference type="PANTHER" id="PTHR32208:SF21">
    <property type="entry name" value="LOW QUALITY PROTEIN: ALDEHYDE OXIDASE GLOX-LIKE"/>
    <property type="match status" value="1"/>
</dbReference>
<dbReference type="Proteomes" id="UP001301769">
    <property type="component" value="Unassembled WGS sequence"/>
</dbReference>
<keyword evidence="1" id="KW-0732">Signal</keyword>
<dbReference type="InterPro" id="IPR009880">
    <property type="entry name" value="Glyoxal_oxidase_N"/>
</dbReference>
<name>A0AAN6XV09_9PEZI</name>
<protein>
    <submittedName>
        <fullName evidence="4">Copper radical oxidase</fullName>
    </submittedName>
</protein>
<organism evidence="4 5">
    <name type="scientific">Rhypophila decipiens</name>
    <dbReference type="NCBI Taxonomy" id="261697"/>
    <lineage>
        <taxon>Eukaryota</taxon>
        <taxon>Fungi</taxon>
        <taxon>Dikarya</taxon>
        <taxon>Ascomycota</taxon>
        <taxon>Pezizomycotina</taxon>
        <taxon>Sordariomycetes</taxon>
        <taxon>Sordariomycetidae</taxon>
        <taxon>Sordariales</taxon>
        <taxon>Naviculisporaceae</taxon>
        <taxon>Rhypophila</taxon>
    </lineage>
</organism>
<keyword evidence="5" id="KW-1185">Reference proteome</keyword>
<evidence type="ECO:0000313" key="5">
    <source>
        <dbReference type="Proteomes" id="UP001301769"/>
    </source>
</evidence>
<evidence type="ECO:0000256" key="1">
    <source>
        <dbReference type="ARBA" id="ARBA00022729"/>
    </source>
</evidence>
<dbReference type="Gene3D" id="2.60.40.10">
    <property type="entry name" value="Immunoglobulins"/>
    <property type="match status" value="1"/>
</dbReference>